<protein>
    <recommendedName>
        <fullName evidence="5 9">Uracil-DNA glycosylase</fullName>
        <shortName evidence="9">UDG</shortName>
        <ecNumber evidence="4 9">3.2.2.27</ecNumber>
    </recommendedName>
</protein>
<dbReference type="SMART" id="SM00986">
    <property type="entry name" value="UDG"/>
    <property type="match status" value="1"/>
</dbReference>
<dbReference type="FunFam" id="3.40.470.10:FF:000001">
    <property type="entry name" value="Uracil-DNA glycosylase"/>
    <property type="match status" value="1"/>
</dbReference>
<evidence type="ECO:0000256" key="6">
    <source>
        <dbReference type="ARBA" id="ARBA00022763"/>
    </source>
</evidence>
<proteinExistence type="inferred from homology"/>
<dbReference type="STRING" id="1514105.AOC36_01530"/>
<evidence type="ECO:0000256" key="8">
    <source>
        <dbReference type="ARBA" id="ARBA00023204"/>
    </source>
</evidence>
<dbReference type="InterPro" id="IPR018085">
    <property type="entry name" value="Ura-DNA_Glyclase_AS"/>
</dbReference>
<reference evidence="13 14" key="1">
    <citation type="submission" date="2015-10" db="EMBL/GenBank/DDBJ databases">
        <title>Erysipelothrix larvae sp. LV19 isolated from the larval gut of the rhinoceros beetle, Trypoxylus dichotomus.</title>
        <authorList>
            <person name="Lim S."/>
            <person name="Kim B.-C."/>
        </authorList>
    </citation>
    <scope>NUCLEOTIDE SEQUENCE [LARGE SCALE GENOMIC DNA]</scope>
    <source>
        <strain evidence="13 14">LV19</strain>
    </source>
</reference>
<dbReference type="GO" id="GO:0097510">
    <property type="term" value="P:base-excision repair, AP site formation via deaminated base removal"/>
    <property type="evidence" value="ECO:0007669"/>
    <property type="project" value="TreeGrafter"/>
</dbReference>
<feature type="domain" description="Uracil-DNA glycosylase-like" evidence="12">
    <location>
        <begin position="47"/>
        <end position="205"/>
    </location>
</feature>
<keyword evidence="7 9" id="KW-0378">Hydrolase</keyword>
<gene>
    <name evidence="9" type="primary">ung</name>
    <name evidence="13" type="ORF">AOC36_01530</name>
</gene>
<accession>A0A109UGH7</accession>
<dbReference type="KEGG" id="erl:AOC36_01530"/>
<evidence type="ECO:0000256" key="3">
    <source>
        <dbReference type="ARBA" id="ARBA00008184"/>
    </source>
</evidence>
<dbReference type="NCBIfam" id="NF003589">
    <property type="entry name" value="PRK05254.1-2"/>
    <property type="match status" value="1"/>
</dbReference>
<dbReference type="GO" id="GO:0005737">
    <property type="term" value="C:cytoplasm"/>
    <property type="evidence" value="ECO:0007669"/>
    <property type="project" value="UniProtKB-SubCell"/>
</dbReference>
<dbReference type="InterPro" id="IPR036895">
    <property type="entry name" value="Uracil-DNA_glycosylase-like_sf"/>
</dbReference>
<dbReference type="EC" id="3.2.2.27" evidence="4 9"/>
<comment type="similarity">
    <text evidence="3 9 11">Belongs to the uracil-DNA glycosylase (UDG) superfamily. UNG family.</text>
</comment>
<dbReference type="GO" id="GO:0004844">
    <property type="term" value="F:uracil DNA N-glycosylase activity"/>
    <property type="evidence" value="ECO:0007669"/>
    <property type="project" value="UniProtKB-UniRule"/>
</dbReference>
<evidence type="ECO:0000256" key="10">
    <source>
        <dbReference type="PROSITE-ProRule" id="PRU10072"/>
    </source>
</evidence>
<dbReference type="PANTHER" id="PTHR11264:SF0">
    <property type="entry name" value="URACIL-DNA GLYCOSYLASE"/>
    <property type="match status" value="1"/>
</dbReference>
<comment type="catalytic activity">
    <reaction evidence="1 9 11">
        <text>Hydrolyzes single-stranded DNA or mismatched double-stranded DNA and polynucleotides, releasing free uracil.</text>
        <dbReference type="EC" id="3.2.2.27"/>
    </reaction>
</comment>
<dbReference type="SUPFAM" id="SSF52141">
    <property type="entry name" value="Uracil-DNA glycosylase-like"/>
    <property type="match status" value="1"/>
</dbReference>
<dbReference type="NCBIfam" id="NF003591">
    <property type="entry name" value="PRK05254.1-4"/>
    <property type="match status" value="1"/>
</dbReference>
<dbReference type="InterPro" id="IPR002043">
    <property type="entry name" value="UDG_fam1"/>
</dbReference>
<comment type="subcellular location">
    <subcellularLocation>
        <location evidence="9">Cytoplasm</location>
    </subcellularLocation>
</comment>
<evidence type="ECO:0000256" key="9">
    <source>
        <dbReference type="HAMAP-Rule" id="MF_00148"/>
    </source>
</evidence>
<dbReference type="OrthoDB" id="9804372at2"/>
<dbReference type="HAMAP" id="MF_00148">
    <property type="entry name" value="UDG"/>
    <property type="match status" value="1"/>
</dbReference>
<name>A0A109UGH7_9FIRM</name>
<evidence type="ECO:0000313" key="13">
    <source>
        <dbReference type="EMBL" id="AMC92713.1"/>
    </source>
</evidence>
<keyword evidence="8 9" id="KW-0234">DNA repair</keyword>
<keyword evidence="14" id="KW-1185">Reference proteome</keyword>
<sequence>MIDATWERALEEVLHSQAFKDLMNFVDEAYATKTIYPPKEQLFNAFNVTPFDACKVVILGQDPYHGPNQAMGLSFSVNEGVPLPKSLANIYRELYDDLKITRLSGDLTSWAQQGVLLLNTLLSVEHGKPLSHQNKGWEVLSDAVIHTLNKREEPVIFVLWGKEAQSKAKYIDDHHILISGPHPSPLSAYRGFFGSKPFSRINQELKKMNKTPIDWS</sequence>
<dbReference type="RefSeq" id="WP_067630445.1">
    <property type="nucleotide sequence ID" value="NZ_CP013213.1"/>
</dbReference>
<dbReference type="Proteomes" id="UP000063781">
    <property type="component" value="Chromosome"/>
</dbReference>
<feature type="active site" description="Proton acceptor" evidence="9 10">
    <location>
        <position position="62"/>
    </location>
</feature>
<organism evidence="13 14">
    <name type="scientific">Erysipelothrix larvae</name>
    <dbReference type="NCBI Taxonomy" id="1514105"/>
    <lineage>
        <taxon>Bacteria</taxon>
        <taxon>Bacillati</taxon>
        <taxon>Bacillota</taxon>
        <taxon>Erysipelotrichia</taxon>
        <taxon>Erysipelotrichales</taxon>
        <taxon>Erysipelotrichaceae</taxon>
        <taxon>Erysipelothrix</taxon>
    </lineage>
</organism>
<dbReference type="Gene3D" id="3.40.470.10">
    <property type="entry name" value="Uracil-DNA glycosylase-like domain"/>
    <property type="match status" value="1"/>
</dbReference>
<dbReference type="PANTHER" id="PTHR11264">
    <property type="entry name" value="URACIL-DNA GLYCOSYLASE"/>
    <property type="match status" value="1"/>
</dbReference>
<keyword evidence="6 9" id="KW-0227">DNA damage</keyword>
<dbReference type="EMBL" id="CP013213">
    <property type="protein sequence ID" value="AMC92713.1"/>
    <property type="molecule type" value="Genomic_DNA"/>
</dbReference>
<dbReference type="NCBIfam" id="NF003588">
    <property type="entry name" value="PRK05254.1-1"/>
    <property type="match status" value="1"/>
</dbReference>
<dbReference type="AlphaFoldDB" id="A0A109UGH7"/>
<evidence type="ECO:0000256" key="7">
    <source>
        <dbReference type="ARBA" id="ARBA00022801"/>
    </source>
</evidence>
<dbReference type="Pfam" id="PF03167">
    <property type="entry name" value="UDG"/>
    <property type="match status" value="1"/>
</dbReference>
<evidence type="ECO:0000256" key="1">
    <source>
        <dbReference type="ARBA" id="ARBA00001400"/>
    </source>
</evidence>
<comment type="function">
    <text evidence="2 9 11">Excises uracil residues from the DNA which can arise as a result of misincorporation of dUMP residues by DNA polymerase or due to deamination of cytosine.</text>
</comment>
<evidence type="ECO:0000259" key="12">
    <source>
        <dbReference type="SMART" id="SM00986"/>
    </source>
</evidence>
<dbReference type="NCBIfam" id="NF003592">
    <property type="entry name" value="PRK05254.1-5"/>
    <property type="match status" value="1"/>
</dbReference>
<dbReference type="SMART" id="SM00987">
    <property type="entry name" value="UreE_C"/>
    <property type="match status" value="1"/>
</dbReference>
<keyword evidence="9" id="KW-0963">Cytoplasm</keyword>
<evidence type="ECO:0000256" key="11">
    <source>
        <dbReference type="RuleBase" id="RU003780"/>
    </source>
</evidence>
<dbReference type="PROSITE" id="PS00130">
    <property type="entry name" value="U_DNA_GLYCOSYLASE"/>
    <property type="match status" value="1"/>
</dbReference>
<evidence type="ECO:0000256" key="2">
    <source>
        <dbReference type="ARBA" id="ARBA00002631"/>
    </source>
</evidence>
<evidence type="ECO:0000256" key="5">
    <source>
        <dbReference type="ARBA" id="ARBA00018429"/>
    </source>
</evidence>
<dbReference type="CDD" id="cd10027">
    <property type="entry name" value="UDG-F1-like"/>
    <property type="match status" value="1"/>
</dbReference>
<evidence type="ECO:0000313" key="14">
    <source>
        <dbReference type="Proteomes" id="UP000063781"/>
    </source>
</evidence>
<evidence type="ECO:0000256" key="4">
    <source>
        <dbReference type="ARBA" id="ARBA00012030"/>
    </source>
</evidence>
<dbReference type="InterPro" id="IPR005122">
    <property type="entry name" value="Uracil-DNA_glycosylase-like"/>
</dbReference>
<dbReference type="NCBIfam" id="TIGR00628">
    <property type="entry name" value="ung"/>
    <property type="match status" value="1"/>
</dbReference>